<keyword evidence="4" id="KW-1185">Reference proteome</keyword>
<evidence type="ECO:0000313" key="1">
    <source>
        <dbReference type="EMBL" id="NWJ45897.1"/>
    </source>
</evidence>
<dbReference type="GO" id="GO:0008410">
    <property type="term" value="F:CoA-transferase activity"/>
    <property type="evidence" value="ECO:0007669"/>
    <property type="project" value="InterPro"/>
</dbReference>
<dbReference type="SMART" id="SM00882">
    <property type="entry name" value="CoA_trans"/>
    <property type="match status" value="1"/>
</dbReference>
<reference evidence="2" key="2">
    <citation type="journal article" date="2024" name="Nature">
        <title>Anoxygenic phototroph of the Chloroflexota uses a type I reaction centre.</title>
        <authorList>
            <person name="Tsuji J.M."/>
            <person name="Shaw N.A."/>
            <person name="Nagashima S."/>
            <person name="Venkiteswaran J.J."/>
            <person name="Schiff S.L."/>
            <person name="Watanabe T."/>
            <person name="Fukui M."/>
            <person name="Hanada S."/>
            <person name="Tank M."/>
            <person name="Neufeld J.D."/>
        </authorList>
    </citation>
    <scope>NUCLEOTIDE SEQUENCE</scope>
    <source>
        <strain evidence="2">L227-S17</strain>
    </source>
</reference>
<gene>
    <name evidence="1" type="ORF">HXX08_08465</name>
    <name evidence="2" type="ORF">OZ401_001037</name>
</gene>
<dbReference type="RefSeq" id="WP_341469650.1">
    <property type="nucleotide sequence ID" value="NZ_CP128399.1"/>
</dbReference>
<reference evidence="1 3" key="1">
    <citation type="submission" date="2020-06" db="EMBL/GenBank/DDBJ databases">
        <title>Anoxygenic phototrophic Chloroflexota member uses a Type I reaction center.</title>
        <authorList>
            <person name="Tsuji J.M."/>
            <person name="Shaw N.A."/>
            <person name="Nagashima S."/>
            <person name="Venkiteswaran J."/>
            <person name="Schiff S.L."/>
            <person name="Hanada S."/>
            <person name="Tank M."/>
            <person name="Neufeld J.D."/>
        </authorList>
    </citation>
    <scope>NUCLEOTIDE SEQUENCE [LARGE SCALE GENOMIC DNA]</scope>
    <source>
        <strain evidence="1">L227-S17</strain>
    </source>
</reference>
<dbReference type="EMBL" id="JACATZ010000001">
    <property type="protein sequence ID" value="NWJ45897.1"/>
    <property type="molecule type" value="Genomic_DNA"/>
</dbReference>
<dbReference type="EMBL" id="CP128399">
    <property type="protein sequence ID" value="WJW67759.1"/>
    <property type="molecule type" value="Genomic_DNA"/>
</dbReference>
<sequence>MTEEIPKATRVSKKLELAEVVSRYLPDEVESLAIGGMHMHNNPMALIREVVRQKKRIKRLITSPAACINADLLIGAGLVEEIVTAYVGFEHLGLAPAFRRFAQEGKLKVYEIDELTLILGLKAASNGQPFAALSPALAFSDVSKFSPEFYKPITNPFNGQPAFACPPIKPQIAFIAVQQGDEYGNGIFKGAPFIDREMMFAAETVLLQIEQLTPSEQVTRNPLQVTVPGMKVSAVVAARFGCHPTSCHRVYHYDEEHLKLYLQMAATAEGFEEYLQKYIIGYSEEEYLKRTQSRTL</sequence>
<evidence type="ECO:0000313" key="3">
    <source>
        <dbReference type="Proteomes" id="UP000521676"/>
    </source>
</evidence>
<dbReference type="Pfam" id="PF01144">
    <property type="entry name" value="CoA_trans"/>
    <property type="match status" value="1"/>
</dbReference>
<dbReference type="InterPro" id="IPR004165">
    <property type="entry name" value="CoA_trans_fam_I"/>
</dbReference>
<dbReference type="Proteomes" id="UP001431572">
    <property type="component" value="Chromosome 1"/>
</dbReference>
<protein>
    <submittedName>
        <fullName evidence="1">CoA transferase subunit A</fullName>
    </submittedName>
</protein>
<proteinExistence type="predicted"/>
<dbReference type="SUPFAM" id="SSF100950">
    <property type="entry name" value="NagB/RpiA/CoA transferase-like"/>
    <property type="match status" value="1"/>
</dbReference>
<evidence type="ECO:0000313" key="4">
    <source>
        <dbReference type="Proteomes" id="UP001431572"/>
    </source>
</evidence>
<dbReference type="InterPro" id="IPR037171">
    <property type="entry name" value="NagB/RpiA_transferase-like"/>
</dbReference>
<organism evidence="1 3">
    <name type="scientific">Candidatus Chlorohelix allophototropha</name>
    <dbReference type="NCBI Taxonomy" id="3003348"/>
    <lineage>
        <taxon>Bacteria</taxon>
        <taxon>Bacillati</taxon>
        <taxon>Chloroflexota</taxon>
        <taxon>Chloroflexia</taxon>
        <taxon>Candidatus Chloroheliales</taxon>
        <taxon>Candidatus Chloroheliaceae</taxon>
        <taxon>Candidatus Chlorohelix</taxon>
    </lineage>
</organism>
<dbReference type="Gene3D" id="3.40.1080.10">
    <property type="entry name" value="Glutaconate Coenzyme A-transferase"/>
    <property type="match status" value="1"/>
</dbReference>
<dbReference type="Proteomes" id="UP000521676">
    <property type="component" value="Unassembled WGS sequence"/>
</dbReference>
<dbReference type="AlphaFoldDB" id="A0A8T7LY99"/>
<accession>A0A8T7LY99</accession>
<name>A0A8T7LY99_9CHLR</name>
<keyword evidence="1" id="KW-0808">Transferase</keyword>
<evidence type="ECO:0000313" key="2">
    <source>
        <dbReference type="EMBL" id="WJW67759.1"/>
    </source>
</evidence>